<dbReference type="GO" id="GO:0016887">
    <property type="term" value="F:ATP hydrolysis activity"/>
    <property type="evidence" value="ECO:0007669"/>
    <property type="project" value="InterPro"/>
</dbReference>
<evidence type="ECO:0000259" key="2">
    <source>
        <dbReference type="Pfam" id="PF13304"/>
    </source>
</evidence>
<feature type="domain" description="ATPase AAA-type core" evidence="2">
    <location>
        <begin position="37"/>
        <end position="117"/>
    </location>
</feature>
<proteinExistence type="predicted"/>
<dbReference type="Proteomes" id="UP000234331">
    <property type="component" value="Unassembled WGS sequence"/>
</dbReference>
<dbReference type="Pfam" id="PF13304">
    <property type="entry name" value="AAA_21"/>
    <property type="match status" value="1"/>
</dbReference>
<keyword evidence="4" id="KW-1185">Reference proteome</keyword>
<evidence type="ECO:0000313" key="3">
    <source>
        <dbReference type="EMBL" id="SNQ46783.1"/>
    </source>
</evidence>
<dbReference type="OrthoDB" id="104167at2"/>
<dbReference type="Gene3D" id="3.40.50.300">
    <property type="entry name" value="P-loop containing nucleotide triphosphate hydrolases"/>
    <property type="match status" value="1"/>
</dbReference>
<dbReference type="InterPro" id="IPR027417">
    <property type="entry name" value="P-loop_NTPase"/>
</dbReference>
<name>A0A2I2KMA1_9ACTN</name>
<dbReference type="SUPFAM" id="SSF52540">
    <property type="entry name" value="P-loop containing nucleoside triphosphate hydrolases"/>
    <property type="match status" value="1"/>
</dbReference>
<dbReference type="GO" id="GO:0005524">
    <property type="term" value="F:ATP binding"/>
    <property type="evidence" value="ECO:0007669"/>
    <property type="project" value="InterPro"/>
</dbReference>
<dbReference type="EMBL" id="FZMO01000063">
    <property type="protein sequence ID" value="SNQ46783.1"/>
    <property type="molecule type" value="Genomic_DNA"/>
</dbReference>
<sequence>MNAALTHLIPGVTDFTISQNRMREWEIWFTSDRDSSYSAAVASDGTLRVLALLAALYDPAFRGAICFEEPENGVHPARLRSLIQQLSALVTDQLSEDYLDGPLMQLILASHSPVVMSAVTSRSHDEHGCAVVFADMVTEIDQEHKRTRRRTRMRPVPDSAGQPFLEGLADGIVSESEVSRYAATAALEG</sequence>
<dbReference type="PANTHER" id="PTHR40396:SF1">
    <property type="entry name" value="ATPASE AAA-TYPE CORE DOMAIN-CONTAINING PROTEIN"/>
    <property type="match status" value="1"/>
</dbReference>
<organism evidence="3 4">
    <name type="scientific">Frankia canadensis</name>
    <dbReference type="NCBI Taxonomy" id="1836972"/>
    <lineage>
        <taxon>Bacteria</taxon>
        <taxon>Bacillati</taxon>
        <taxon>Actinomycetota</taxon>
        <taxon>Actinomycetes</taxon>
        <taxon>Frankiales</taxon>
        <taxon>Frankiaceae</taxon>
        <taxon>Frankia</taxon>
    </lineage>
</organism>
<accession>A0A2I2KMA1</accession>
<feature type="region of interest" description="Disordered" evidence="1">
    <location>
        <begin position="143"/>
        <end position="163"/>
    </location>
</feature>
<evidence type="ECO:0000256" key="1">
    <source>
        <dbReference type="SAM" id="MobiDB-lite"/>
    </source>
</evidence>
<evidence type="ECO:0000313" key="4">
    <source>
        <dbReference type="Proteomes" id="UP000234331"/>
    </source>
</evidence>
<dbReference type="InterPro" id="IPR003959">
    <property type="entry name" value="ATPase_AAA_core"/>
</dbReference>
<dbReference type="AlphaFoldDB" id="A0A2I2KMA1"/>
<reference evidence="3 4" key="1">
    <citation type="submission" date="2017-06" db="EMBL/GenBank/DDBJ databases">
        <authorList>
            <person name="Kim H.J."/>
            <person name="Triplett B.A."/>
        </authorList>
    </citation>
    <scope>NUCLEOTIDE SEQUENCE [LARGE SCALE GENOMIC DNA]</scope>
    <source>
        <strain evidence="3">FRACA_ARgP5</strain>
    </source>
</reference>
<gene>
    <name evidence="3" type="ORF">FRACA_1550013</name>
</gene>
<dbReference type="PANTHER" id="PTHR40396">
    <property type="entry name" value="ATPASE-LIKE PROTEIN"/>
    <property type="match status" value="1"/>
</dbReference>
<protein>
    <recommendedName>
        <fullName evidence="2">ATPase AAA-type core domain-containing protein</fullName>
    </recommendedName>
</protein>